<dbReference type="RefSeq" id="WP_073615202.1">
    <property type="nucleotide sequence ID" value="NZ_FRFE01000022.1"/>
</dbReference>
<dbReference type="STRING" id="1121416.SAMN02745220_03752"/>
<accession>A0A1M7YED8</accession>
<organism evidence="2 3">
    <name type="scientific">Desulfopila aestuarii DSM 18488</name>
    <dbReference type="NCBI Taxonomy" id="1121416"/>
    <lineage>
        <taxon>Bacteria</taxon>
        <taxon>Pseudomonadati</taxon>
        <taxon>Thermodesulfobacteriota</taxon>
        <taxon>Desulfobulbia</taxon>
        <taxon>Desulfobulbales</taxon>
        <taxon>Desulfocapsaceae</taxon>
        <taxon>Desulfopila</taxon>
    </lineage>
</organism>
<sequence length="897" mass="99075">MDKYTDSQYDDDLTIGADEYDDSFQTSDVDLFEFGGDEETTISRLKTLVLSIDWEITDEVLLQFNEEILDLKDVWADEKIHMVYLQALEKIGKYIYRDKADSHPNAIRLLLSMYYNLERIVLSGELSEADKKKILLEDVRRFEKLKRLISQAPKAPAVQPVVSKPVVQEPEAGTEIQSLKAIVLGIDWEITDNDLLALREEVARLEEVYADSKPKLVFLQGIGTVGTYIRKKKSNAHADAFKLLHSFYEGLEKLVTAPHLSLEEETEILKPEVKKFNAFKQVIAETLTKEAPAGLGELDEDEDDYTGVGTVAPAFADIPEEGIQGFQEELEAAALKQESPINVDEHIDKFFGDEEKAVEPVVETPAVSDAALDSLEQEVEEISEAFFGNGSLEAPESFDIDPEIALKGVDVETEADDDSDEEALPVIQGEVAPALVDSSAVSEFAAEMVEEEVASIDEVVAVEAPAPADEVADEISGRLDDFFASEEVAETTEEPVVPSFEVPAEVALQGVDVETPEDEEDEETPPTVFDELTAEAEPVASAFAEIDEVVEEPAAPEFEEISAALSDVEGEVEGHDKAAEEEVEQRFDELFASLPDDEIPAPIEDESLVEEEVEAFFSLEEEPEETPAAELAPEEDLFDQEILGVREEEPVAFEIEEDVDLEEEVAFEPVSPELAVPVEEFAPEEEVAEAIDDLVDLRGCVQSIGVELRDDIVKGLFSEIEVLQERWTDRPLEKGFLQLMATVTQHIDQYRFAASDASGSLLLAIMDDLDKATGPEAASAQELLLASTGRILTWQQEMLAKQAVCGEDGYLTFADATHVEIEEAEELTAEAAPVETALAEEVAPVEPEAEVAETAVELAPEDTEDRQITDIVRREIEALRETLKKEIAELRKVVNSD</sequence>
<reference evidence="2 3" key="1">
    <citation type="submission" date="2016-12" db="EMBL/GenBank/DDBJ databases">
        <authorList>
            <person name="Song W.-J."/>
            <person name="Kurnit D.M."/>
        </authorList>
    </citation>
    <scope>NUCLEOTIDE SEQUENCE [LARGE SCALE GENOMIC DNA]</scope>
    <source>
        <strain evidence="2 3">DSM 18488</strain>
    </source>
</reference>
<dbReference type="OrthoDB" id="5416106at2"/>
<dbReference type="AlphaFoldDB" id="A0A1M7YED8"/>
<gene>
    <name evidence="2" type="ORF">SAMN02745220_03752</name>
</gene>
<evidence type="ECO:0000313" key="2">
    <source>
        <dbReference type="EMBL" id="SHO51005.1"/>
    </source>
</evidence>
<dbReference type="EMBL" id="FRFE01000022">
    <property type="protein sequence ID" value="SHO51005.1"/>
    <property type="molecule type" value="Genomic_DNA"/>
</dbReference>
<feature type="coiled-coil region" evidence="1">
    <location>
        <begin position="869"/>
        <end position="896"/>
    </location>
</feature>
<protein>
    <submittedName>
        <fullName evidence="2">Pilus assembly protein FimV</fullName>
    </submittedName>
</protein>
<keyword evidence="1" id="KW-0175">Coiled coil</keyword>
<evidence type="ECO:0000313" key="3">
    <source>
        <dbReference type="Proteomes" id="UP000184603"/>
    </source>
</evidence>
<name>A0A1M7YED8_9BACT</name>
<keyword evidence="3" id="KW-1185">Reference proteome</keyword>
<dbReference type="Proteomes" id="UP000184603">
    <property type="component" value="Unassembled WGS sequence"/>
</dbReference>
<proteinExistence type="predicted"/>
<evidence type="ECO:0000256" key="1">
    <source>
        <dbReference type="SAM" id="Coils"/>
    </source>
</evidence>